<dbReference type="Pfam" id="PF13191">
    <property type="entry name" value="AAA_16"/>
    <property type="match status" value="1"/>
</dbReference>
<dbReference type="AlphaFoldDB" id="A0A9D1GZU1"/>
<feature type="compositionally biased region" description="Pro residues" evidence="3">
    <location>
        <begin position="899"/>
        <end position="910"/>
    </location>
</feature>
<dbReference type="Gene3D" id="1.10.10.10">
    <property type="entry name" value="Winged helix-like DNA-binding domain superfamily/Winged helix DNA-binding domain"/>
    <property type="match status" value="1"/>
</dbReference>
<dbReference type="InterPro" id="IPR011990">
    <property type="entry name" value="TPR-like_helical_dom_sf"/>
</dbReference>
<dbReference type="InterPro" id="IPR016032">
    <property type="entry name" value="Sig_transdc_resp-reg_C-effctor"/>
</dbReference>
<dbReference type="EMBL" id="DVLP01000374">
    <property type="protein sequence ID" value="HIT76452.1"/>
    <property type="molecule type" value="Genomic_DNA"/>
</dbReference>
<dbReference type="SMART" id="SM00421">
    <property type="entry name" value="HTH_LUXR"/>
    <property type="match status" value="1"/>
</dbReference>
<dbReference type="PANTHER" id="PTHR16305">
    <property type="entry name" value="TESTICULAR SOLUBLE ADENYLYL CYCLASE"/>
    <property type="match status" value="1"/>
</dbReference>
<dbReference type="PROSITE" id="PS00622">
    <property type="entry name" value="HTH_LUXR_1"/>
    <property type="match status" value="1"/>
</dbReference>
<dbReference type="SUPFAM" id="SSF52540">
    <property type="entry name" value="P-loop containing nucleoside triphosphate hydrolases"/>
    <property type="match status" value="1"/>
</dbReference>
<protein>
    <submittedName>
        <fullName evidence="5">AAA family ATPase</fullName>
    </submittedName>
</protein>
<evidence type="ECO:0000256" key="3">
    <source>
        <dbReference type="SAM" id="MobiDB-lite"/>
    </source>
</evidence>
<dbReference type="InterPro" id="IPR027417">
    <property type="entry name" value="P-loop_NTPase"/>
</dbReference>
<feature type="domain" description="HTH luxR-type" evidence="4">
    <location>
        <begin position="831"/>
        <end position="896"/>
    </location>
</feature>
<dbReference type="GO" id="GO:0006355">
    <property type="term" value="P:regulation of DNA-templated transcription"/>
    <property type="evidence" value="ECO:0007669"/>
    <property type="project" value="InterPro"/>
</dbReference>
<feature type="region of interest" description="Disordered" evidence="3">
    <location>
        <begin position="892"/>
        <end position="922"/>
    </location>
</feature>
<dbReference type="PROSITE" id="PS50043">
    <property type="entry name" value="HTH_LUXR_2"/>
    <property type="match status" value="1"/>
</dbReference>
<comment type="caution">
    <text evidence="5">The sequence shown here is derived from an EMBL/GenBank/DDBJ whole genome shotgun (WGS) entry which is preliminary data.</text>
</comment>
<evidence type="ECO:0000313" key="6">
    <source>
        <dbReference type="Proteomes" id="UP000886842"/>
    </source>
</evidence>
<dbReference type="InterPro" id="IPR041664">
    <property type="entry name" value="AAA_16"/>
</dbReference>
<dbReference type="GO" id="GO:0004016">
    <property type="term" value="F:adenylate cyclase activity"/>
    <property type="evidence" value="ECO:0007669"/>
    <property type="project" value="TreeGrafter"/>
</dbReference>
<name>A0A9D1GZU1_9ACTN</name>
<accession>A0A9D1GZU1</accession>
<dbReference type="SUPFAM" id="SSF46894">
    <property type="entry name" value="C-terminal effector domain of the bipartite response regulators"/>
    <property type="match status" value="1"/>
</dbReference>
<dbReference type="Gene3D" id="1.25.40.10">
    <property type="entry name" value="Tetratricopeptide repeat domain"/>
    <property type="match status" value="1"/>
</dbReference>
<evidence type="ECO:0000259" key="4">
    <source>
        <dbReference type="PROSITE" id="PS50043"/>
    </source>
</evidence>
<proteinExistence type="predicted"/>
<keyword evidence="1" id="KW-0547">Nucleotide-binding</keyword>
<dbReference type="CDD" id="cd06170">
    <property type="entry name" value="LuxR_C_like"/>
    <property type="match status" value="1"/>
</dbReference>
<dbReference type="Gene3D" id="3.40.50.300">
    <property type="entry name" value="P-loop containing nucleotide triphosphate hydrolases"/>
    <property type="match status" value="1"/>
</dbReference>
<evidence type="ECO:0000256" key="2">
    <source>
        <dbReference type="ARBA" id="ARBA00022840"/>
    </source>
</evidence>
<dbReference type="InterPro" id="IPR000792">
    <property type="entry name" value="Tscrpt_reg_LuxR_C"/>
</dbReference>
<dbReference type="GO" id="GO:0005737">
    <property type="term" value="C:cytoplasm"/>
    <property type="evidence" value="ECO:0007669"/>
    <property type="project" value="TreeGrafter"/>
</dbReference>
<dbReference type="Pfam" id="PF00196">
    <property type="entry name" value="GerE"/>
    <property type="match status" value="1"/>
</dbReference>
<dbReference type="GO" id="GO:0005524">
    <property type="term" value="F:ATP binding"/>
    <property type="evidence" value="ECO:0007669"/>
    <property type="project" value="UniProtKB-KW"/>
</dbReference>
<dbReference type="GO" id="GO:0003677">
    <property type="term" value="F:DNA binding"/>
    <property type="evidence" value="ECO:0007669"/>
    <property type="project" value="InterPro"/>
</dbReference>
<evidence type="ECO:0000256" key="1">
    <source>
        <dbReference type="ARBA" id="ARBA00022741"/>
    </source>
</evidence>
<evidence type="ECO:0000313" key="5">
    <source>
        <dbReference type="EMBL" id="HIT76452.1"/>
    </source>
</evidence>
<dbReference type="Proteomes" id="UP000886842">
    <property type="component" value="Unassembled WGS sequence"/>
</dbReference>
<sequence>MRTQGCDDDVVTSPWPFVEREDELALLANHLLAPSQDGPRACVVIAGAGVGKTRLLVELGRRAHHAGLQTVTLTPTEATRSTPYGVLATLAPELGVDPRDLTGLAQAVVRHLAGSDRKRRLLVVDDAQLLDSGTAALVLHLVATRRVRTLVALRRGTVVAPALVSLWKDDHAVRLDLAPFTRHQHDTLVRRALRGPVDAHSLARLARTSRGNALHLRELIRGSLASRALRRDHGIWRWDGQVTLGPALVDLVADRLDRLTPAEQEALTLVALGDPLRLSRATALAGEEALTGLERVGLIRVAADGPVTSTGRAEDYVRMEHPVYGEVVLSRCGHLARRKLLRRLAESVENGPDAETQHLRTTRWRWEAGDDLPTARLLRACRTALSGFEFSLAEDLARACLPGGGSAATVALAGALAGQARYQEAESLLAGISTEVLASGDVRLQCDYVRQRQLVTQRGLGVGAAMVPMLDGLIRSATGELSRVARSLRAEVHIEAGELAQAVATASPVLTDARAEPQPLVLALENTAEAMAYQGRTTTARTLLDRLREVGEEHPSIRAQATATSTLQGVMCDLFDGYADRAVATMTVIYDRLLDHPDQMIRGLGAMLSGGAHLWRGTLAEAEVRLQDAVALRSVRQEADSVAWALALLAQVQVLRNDPDTATATLAEALQCRSGGRTARAEHDLFRAEAMVTWASGHHTRAGQLCREGADRLEPFTVYRASLLHLAVRMGTPPAEVADDLAALAAMAQSPMVAHQARHAALLAADDAHGLEDLAQDFAVTGMWLLAAETLAQAARIHRRRHGTTDALRCETAVDDLLLRCGLERLPWGQPAAPLQQLTRREREISLLAARGLSNTEIAGELVVSVRTVESHLYNAFAKLQVTGRDQLRTLLGPVTTPSTPPRPTPPTPRSPDDAEGSVVRH</sequence>
<reference evidence="5" key="2">
    <citation type="journal article" date="2021" name="PeerJ">
        <title>Extensive microbial diversity within the chicken gut microbiome revealed by metagenomics and culture.</title>
        <authorList>
            <person name="Gilroy R."/>
            <person name="Ravi A."/>
            <person name="Getino M."/>
            <person name="Pursley I."/>
            <person name="Horton D.L."/>
            <person name="Alikhan N.F."/>
            <person name="Baker D."/>
            <person name="Gharbi K."/>
            <person name="Hall N."/>
            <person name="Watson M."/>
            <person name="Adriaenssens E.M."/>
            <person name="Foster-Nyarko E."/>
            <person name="Jarju S."/>
            <person name="Secka A."/>
            <person name="Antonio M."/>
            <person name="Oren A."/>
            <person name="Chaudhuri R.R."/>
            <person name="La Ragione R."/>
            <person name="Hildebrand F."/>
            <person name="Pallen M.J."/>
        </authorList>
    </citation>
    <scope>NUCLEOTIDE SEQUENCE</scope>
    <source>
        <strain evidence="5">ChiGjej1B1-24693</strain>
    </source>
</reference>
<organism evidence="5 6">
    <name type="scientific">Candidatus Avipropionibacterium avicola</name>
    <dbReference type="NCBI Taxonomy" id="2840701"/>
    <lineage>
        <taxon>Bacteria</taxon>
        <taxon>Bacillati</taxon>
        <taxon>Actinomycetota</taxon>
        <taxon>Actinomycetes</taxon>
        <taxon>Propionibacteriales</taxon>
        <taxon>Propionibacteriaceae</taxon>
        <taxon>Propionibacteriaceae incertae sedis</taxon>
        <taxon>Candidatus Avipropionibacterium</taxon>
    </lineage>
</organism>
<dbReference type="PANTHER" id="PTHR16305:SF28">
    <property type="entry name" value="GUANYLATE CYCLASE DOMAIN-CONTAINING PROTEIN"/>
    <property type="match status" value="1"/>
</dbReference>
<dbReference type="PRINTS" id="PR00038">
    <property type="entry name" value="HTHLUXR"/>
</dbReference>
<gene>
    <name evidence="5" type="ORF">IAA98_12780</name>
</gene>
<keyword evidence="2" id="KW-0067">ATP-binding</keyword>
<reference evidence="5" key="1">
    <citation type="submission" date="2020-10" db="EMBL/GenBank/DDBJ databases">
        <authorList>
            <person name="Gilroy R."/>
        </authorList>
    </citation>
    <scope>NUCLEOTIDE SEQUENCE</scope>
    <source>
        <strain evidence="5">ChiGjej1B1-24693</strain>
    </source>
</reference>
<dbReference type="InterPro" id="IPR036388">
    <property type="entry name" value="WH-like_DNA-bd_sf"/>
</dbReference>